<dbReference type="InterPro" id="IPR011356">
    <property type="entry name" value="Leucine_aapep/pepB"/>
</dbReference>
<reference evidence="8 9" key="1">
    <citation type="submission" date="2016-08" db="EMBL/GenBank/DDBJ databases">
        <title>Whole genome sequence of Mesorhizobium sp. strain UASWS1009 isolated from industrial sewage.</title>
        <authorList>
            <person name="Crovadore J."/>
            <person name="Calmin G."/>
            <person name="Chablais R."/>
            <person name="Cochard B."/>
            <person name="Lefort F."/>
        </authorList>
    </citation>
    <scope>NUCLEOTIDE SEQUENCE [LARGE SCALE GENOMIC DNA]</scope>
    <source>
        <strain evidence="8 9">UASWS1009</strain>
    </source>
</reference>
<evidence type="ECO:0000256" key="5">
    <source>
        <dbReference type="ARBA" id="ARBA00023211"/>
    </source>
</evidence>
<keyword evidence="3" id="KW-0645">Protease</keyword>
<comment type="caution">
    <text evidence="8">The sequence shown here is derived from an EMBL/GenBank/DDBJ whole genome shotgun (WGS) entry which is preliminary data.</text>
</comment>
<dbReference type="Pfam" id="PF02789">
    <property type="entry name" value="Peptidase_M17_N"/>
    <property type="match status" value="1"/>
</dbReference>
<dbReference type="SUPFAM" id="SSF52949">
    <property type="entry name" value="Macro domain-like"/>
    <property type="match status" value="1"/>
</dbReference>
<keyword evidence="2" id="KW-0031">Aminopeptidase</keyword>
<dbReference type="PRINTS" id="PR00481">
    <property type="entry name" value="LAMNOPPTDASE"/>
</dbReference>
<evidence type="ECO:0000259" key="6">
    <source>
        <dbReference type="Pfam" id="PF00883"/>
    </source>
</evidence>
<feature type="domain" description="Cytosol aminopeptidase" evidence="6">
    <location>
        <begin position="170"/>
        <end position="472"/>
    </location>
</feature>
<dbReference type="PANTHER" id="PTHR11963">
    <property type="entry name" value="LEUCINE AMINOPEPTIDASE-RELATED"/>
    <property type="match status" value="1"/>
</dbReference>
<dbReference type="AlphaFoldDB" id="A0A1C2DK14"/>
<dbReference type="InterPro" id="IPR008283">
    <property type="entry name" value="Peptidase_M17_N"/>
</dbReference>
<protein>
    <recommendedName>
        <fullName evidence="10">Leucyl aminopeptidase</fullName>
    </recommendedName>
</protein>
<comment type="similarity">
    <text evidence="1">Belongs to the peptidase M17 family.</text>
</comment>
<keyword evidence="5" id="KW-0464">Manganese</keyword>
<feature type="domain" description="Peptidase M17 leucyl aminopeptidase N-terminal" evidence="7">
    <location>
        <begin position="43"/>
        <end position="136"/>
    </location>
</feature>
<dbReference type="GO" id="GO:0005737">
    <property type="term" value="C:cytoplasm"/>
    <property type="evidence" value="ECO:0007669"/>
    <property type="project" value="InterPro"/>
</dbReference>
<evidence type="ECO:0000313" key="8">
    <source>
        <dbReference type="EMBL" id="OCX15057.1"/>
    </source>
</evidence>
<dbReference type="GO" id="GO:0030145">
    <property type="term" value="F:manganese ion binding"/>
    <property type="evidence" value="ECO:0007669"/>
    <property type="project" value="InterPro"/>
</dbReference>
<dbReference type="EMBL" id="MDEO01000035">
    <property type="protein sequence ID" value="OCX15057.1"/>
    <property type="molecule type" value="Genomic_DNA"/>
</dbReference>
<evidence type="ECO:0000256" key="2">
    <source>
        <dbReference type="ARBA" id="ARBA00022438"/>
    </source>
</evidence>
<dbReference type="PANTHER" id="PTHR11963:SF23">
    <property type="entry name" value="CYTOSOL AMINOPEPTIDASE"/>
    <property type="match status" value="1"/>
</dbReference>
<evidence type="ECO:0000256" key="3">
    <source>
        <dbReference type="ARBA" id="ARBA00022670"/>
    </source>
</evidence>
<evidence type="ECO:0000256" key="1">
    <source>
        <dbReference type="ARBA" id="ARBA00009528"/>
    </source>
</evidence>
<keyword evidence="4" id="KW-0378">Hydrolase</keyword>
<dbReference type="GO" id="GO:0070006">
    <property type="term" value="F:metalloaminopeptidase activity"/>
    <property type="evidence" value="ECO:0007669"/>
    <property type="project" value="InterPro"/>
</dbReference>
<gene>
    <name evidence="8" type="ORF">QV13_21965</name>
</gene>
<evidence type="ECO:0000313" key="9">
    <source>
        <dbReference type="Proteomes" id="UP000094412"/>
    </source>
</evidence>
<name>A0A1C2DK14_9HYPH</name>
<dbReference type="RefSeq" id="WP_024926460.1">
    <property type="nucleotide sequence ID" value="NZ_MDEO01000035.1"/>
</dbReference>
<dbReference type="InterPro" id="IPR043472">
    <property type="entry name" value="Macro_dom-like"/>
</dbReference>
<dbReference type="InterPro" id="IPR000819">
    <property type="entry name" value="Peptidase_M17_C"/>
</dbReference>
<accession>A0A1C2DK14</accession>
<sequence length="483" mass="50247">MIEVRLSSDRAVLKNADILVMPAFAGPHGPEFADAGLSGSSAHGQSVAMLRRDGLFKGTSGQLSALLVPSQDGPAVLAVGVGSREAFTANILREALMPAAHFLRDRGRCVVSLDGLGSDQASIARAAAEACLIGTYDRSDKAETVVDLLATGANVKRGFEIGRVAGRAVNWVRDLVETPGGDLIPERLAQVIAERAQQLGIDAEIWDEAELAKRGFGATLAVGRGSSNKPFVLCLNPARSKARLGLVGKGITFDSGGINLKRTLQEIAWMKADMAAAAAVAGAIFAAAEIGLDPDVTALLPLAENMPGGHALRPGDVVRHPDGRRTEVVDTDCEGRLVLADAVAYLARGGVGEIIDVGTLTDGGGVGPLLWGCWSTSPSLAQELGGAGEIAGEPGWHLPLRVEYERLIESSVADIANAPLSVPDSGQLAATYLRTFAGNTPWLHLDNGSSAYLDQGFAPWPVGATGSPVRALLQLLLSRAGEQ</sequence>
<dbReference type="CDD" id="cd00433">
    <property type="entry name" value="Peptidase_M17"/>
    <property type="match status" value="1"/>
</dbReference>
<dbReference type="STRING" id="1566387.QV13_21965"/>
<organism evidence="8 9">
    <name type="scientific">Mesorhizobium hungaricum</name>
    <dbReference type="NCBI Taxonomy" id="1566387"/>
    <lineage>
        <taxon>Bacteria</taxon>
        <taxon>Pseudomonadati</taxon>
        <taxon>Pseudomonadota</taxon>
        <taxon>Alphaproteobacteria</taxon>
        <taxon>Hyphomicrobiales</taxon>
        <taxon>Phyllobacteriaceae</taxon>
        <taxon>Mesorhizobium</taxon>
    </lineage>
</organism>
<dbReference type="Proteomes" id="UP000094412">
    <property type="component" value="Unassembled WGS sequence"/>
</dbReference>
<proteinExistence type="inferred from homology"/>
<keyword evidence="9" id="KW-1185">Reference proteome</keyword>
<dbReference type="OrthoDB" id="8053041at2"/>
<dbReference type="Pfam" id="PF00883">
    <property type="entry name" value="Peptidase_M17"/>
    <property type="match status" value="1"/>
</dbReference>
<dbReference type="Gene3D" id="3.40.220.10">
    <property type="entry name" value="Leucine Aminopeptidase, subunit E, domain 1"/>
    <property type="match status" value="1"/>
</dbReference>
<evidence type="ECO:0000259" key="7">
    <source>
        <dbReference type="Pfam" id="PF02789"/>
    </source>
</evidence>
<evidence type="ECO:0000256" key="4">
    <source>
        <dbReference type="ARBA" id="ARBA00022801"/>
    </source>
</evidence>
<dbReference type="GO" id="GO:0006508">
    <property type="term" value="P:proteolysis"/>
    <property type="evidence" value="ECO:0007669"/>
    <property type="project" value="UniProtKB-KW"/>
</dbReference>
<dbReference type="Gene3D" id="3.40.630.10">
    <property type="entry name" value="Zn peptidases"/>
    <property type="match status" value="1"/>
</dbReference>
<evidence type="ECO:0008006" key="10">
    <source>
        <dbReference type="Google" id="ProtNLM"/>
    </source>
</evidence>
<dbReference type="SUPFAM" id="SSF53187">
    <property type="entry name" value="Zn-dependent exopeptidases"/>
    <property type="match status" value="1"/>
</dbReference>